<reference evidence="1 2" key="1">
    <citation type="submission" date="2019-04" db="EMBL/GenBank/DDBJ databases">
        <title>An improved genome assembly and genetic linkage map for asparagus bean, Vigna unguiculata ssp. sesquipedialis.</title>
        <authorList>
            <person name="Xia Q."/>
            <person name="Zhang R."/>
            <person name="Dong Y."/>
        </authorList>
    </citation>
    <scope>NUCLEOTIDE SEQUENCE [LARGE SCALE GENOMIC DNA]</scope>
    <source>
        <tissue evidence="1">Leaf</tissue>
    </source>
</reference>
<organism evidence="1 2">
    <name type="scientific">Vigna unguiculata</name>
    <name type="common">Cowpea</name>
    <dbReference type="NCBI Taxonomy" id="3917"/>
    <lineage>
        <taxon>Eukaryota</taxon>
        <taxon>Viridiplantae</taxon>
        <taxon>Streptophyta</taxon>
        <taxon>Embryophyta</taxon>
        <taxon>Tracheophyta</taxon>
        <taxon>Spermatophyta</taxon>
        <taxon>Magnoliopsida</taxon>
        <taxon>eudicotyledons</taxon>
        <taxon>Gunneridae</taxon>
        <taxon>Pentapetalae</taxon>
        <taxon>rosids</taxon>
        <taxon>fabids</taxon>
        <taxon>Fabales</taxon>
        <taxon>Fabaceae</taxon>
        <taxon>Papilionoideae</taxon>
        <taxon>50 kb inversion clade</taxon>
        <taxon>NPAAA clade</taxon>
        <taxon>indigoferoid/millettioid clade</taxon>
        <taxon>Phaseoleae</taxon>
        <taxon>Vigna</taxon>
    </lineage>
</organism>
<evidence type="ECO:0000313" key="2">
    <source>
        <dbReference type="Proteomes" id="UP000501690"/>
    </source>
</evidence>
<keyword evidence="2" id="KW-1185">Reference proteome</keyword>
<dbReference type="Proteomes" id="UP000501690">
    <property type="component" value="Linkage Group LG3"/>
</dbReference>
<dbReference type="AlphaFoldDB" id="A0A4D6LC68"/>
<dbReference type="EMBL" id="CP039347">
    <property type="protein sequence ID" value="QCD85965.1"/>
    <property type="molecule type" value="Genomic_DNA"/>
</dbReference>
<name>A0A4D6LC68_VIGUN</name>
<accession>A0A4D6LC68</accession>
<gene>
    <name evidence="1" type="ORF">DEO72_LG3g486</name>
</gene>
<protein>
    <submittedName>
        <fullName evidence="1">Uncharacterized protein</fullName>
    </submittedName>
</protein>
<sequence>MFDRLTDGLTIYPLDRWSYALAMLHDCSFVRKTDGPLRIILDRLTDGTYSTQAPTASSDGNEARRFYQDCGAD</sequence>
<proteinExistence type="predicted"/>
<evidence type="ECO:0000313" key="1">
    <source>
        <dbReference type="EMBL" id="QCD85965.1"/>
    </source>
</evidence>